<sequence length="340" mass="39299">MKDSNNLNNPCHIKRISVFGNNNCNNNSNKNNKSNNKEITNNTMLSNRILKDKEKIEKAQQHPQHIYIQEDRSVKIKNENQQPFVDNMKNINDSISSSNSFTNNNDKALNKALVHKESDSKLNHIKGSDSKTINLKKCSFKHNPVFSHSFHLSQAPIEENVDVERMNFNFSSVIYDNPSTGAMKSCIGYVDPNYIKKEKNNKELKLKGLKPYMDNRESKIGQQSTEDQVSDIFKGVVVYINGFSRNCTDVELKRLIRIHGGKVCWYMSETKVTHVICSSLCESKIQKYINSKTNHYKLVNDKWIIESIKANKRLSEIPYLVLNSLKKMQNQRNLFDYIKK</sequence>
<dbReference type="STRING" id="1754191.A0A1Y1VJU5"/>
<dbReference type="SUPFAM" id="SSF52113">
    <property type="entry name" value="BRCT domain"/>
    <property type="match status" value="1"/>
</dbReference>
<reference evidence="2 3" key="1">
    <citation type="submission" date="2016-08" db="EMBL/GenBank/DDBJ databases">
        <title>Genomes of anaerobic fungi encode conserved fungal cellulosomes for biomass hydrolysis.</title>
        <authorList>
            <consortium name="DOE Joint Genome Institute"/>
            <person name="Haitjema C.H."/>
            <person name="Gilmore S.P."/>
            <person name="Henske J.K."/>
            <person name="Solomon K.V."/>
            <person name="De Groot R."/>
            <person name="Kuo A."/>
            <person name="Mondo S.J."/>
            <person name="Salamov A.A."/>
            <person name="Labutti K."/>
            <person name="Zhao Z."/>
            <person name="Chiniquy J."/>
            <person name="Barry K."/>
            <person name="Brewer H.M."/>
            <person name="Purvine S.O."/>
            <person name="Wright A.T."/>
            <person name="Boxma B."/>
            <person name="Van Alen T."/>
            <person name="Hackstein J.H."/>
            <person name="Baker S.E."/>
            <person name="Grigoriev I.V."/>
            <person name="O'Malley M.A."/>
        </authorList>
    </citation>
    <scope>NUCLEOTIDE SEQUENCE [LARGE SCALE GENOMIC DNA]</scope>
    <source>
        <strain evidence="3">finn</strain>
    </source>
</reference>
<evidence type="ECO:0000313" key="3">
    <source>
        <dbReference type="Proteomes" id="UP000193719"/>
    </source>
</evidence>
<dbReference type="Pfam" id="PF00533">
    <property type="entry name" value="BRCT"/>
    <property type="match status" value="1"/>
</dbReference>
<protein>
    <recommendedName>
        <fullName evidence="1">BRCT domain-containing protein</fullName>
    </recommendedName>
</protein>
<dbReference type="SMART" id="SM00292">
    <property type="entry name" value="BRCT"/>
    <property type="match status" value="1"/>
</dbReference>
<evidence type="ECO:0000259" key="1">
    <source>
        <dbReference type="PROSITE" id="PS50172"/>
    </source>
</evidence>
<name>A0A1Y1VJU5_9FUNG</name>
<keyword evidence="3" id="KW-1185">Reference proteome</keyword>
<dbReference type="EMBL" id="MCFH01000006">
    <property type="protein sequence ID" value="ORX57301.1"/>
    <property type="molecule type" value="Genomic_DNA"/>
</dbReference>
<dbReference type="GO" id="GO:0070987">
    <property type="term" value="P:error-free translesion synthesis"/>
    <property type="evidence" value="ECO:0007669"/>
    <property type="project" value="TreeGrafter"/>
</dbReference>
<dbReference type="GO" id="GO:0017125">
    <property type="term" value="F:deoxycytidyl transferase activity"/>
    <property type="evidence" value="ECO:0007669"/>
    <property type="project" value="TreeGrafter"/>
</dbReference>
<evidence type="ECO:0000313" key="2">
    <source>
        <dbReference type="EMBL" id="ORX57301.1"/>
    </source>
</evidence>
<dbReference type="PANTHER" id="PTHR45990:SF1">
    <property type="entry name" value="DNA REPAIR PROTEIN REV1"/>
    <property type="match status" value="1"/>
</dbReference>
<dbReference type="GO" id="GO:0042276">
    <property type="term" value="P:error-prone translesion synthesis"/>
    <property type="evidence" value="ECO:0007669"/>
    <property type="project" value="TreeGrafter"/>
</dbReference>
<feature type="domain" description="BRCT" evidence="1">
    <location>
        <begin position="228"/>
        <end position="321"/>
    </location>
</feature>
<dbReference type="CDD" id="cd17719">
    <property type="entry name" value="BRCT_Rev1"/>
    <property type="match status" value="1"/>
</dbReference>
<gene>
    <name evidence="2" type="ORF">BCR36DRAFT_580711</name>
</gene>
<dbReference type="Proteomes" id="UP000193719">
    <property type="component" value="Unassembled WGS sequence"/>
</dbReference>
<organism evidence="2 3">
    <name type="scientific">Piromyces finnis</name>
    <dbReference type="NCBI Taxonomy" id="1754191"/>
    <lineage>
        <taxon>Eukaryota</taxon>
        <taxon>Fungi</taxon>
        <taxon>Fungi incertae sedis</taxon>
        <taxon>Chytridiomycota</taxon>
        <taxon>Chytridiomycota incertae sedis</taxon>
        <taxon>Neocallimastigomycetes</taxon>
        <taxon>Neocallimastigales</taxon>
        <taxon>Neocallimastigaceae</taxon>
        <taxon>Piromyces</taxon>
    </lineage>
</organism>
<accession>A0A1Y1VJU5</accession>
<dbReference type="InterPro" id="IPR036420">
    <property type="entry name" value="BRCT_dom_sf"/>
</dbReference>
<dbReference type="PANTHER" id="PTHR45990">
    <property type="entry name" value="DNA REPAIR PROTEIN REV1"/>
    <property type="match status" value="1"/>
</dbReference>
<dbReference type="AlphaFoldDB" id="A0A1Y1VJU5"/>
<dbReference type="InterPro" id="IPR001357">
    <property type="entry name" value="BRCT_dom"/>
</dbReference>
<dbReference type="GO" id="GO:0005634">
    <property type="term" value="C:nucleus"/>
    <property type="evidence" value="ECO:0007669"/>
    <property type="project" value="TreeGrafter"/>
</dbReference>
<reference evidence="2 3" key="2">
    <citation type="submission" date="2016-08" db="EMBL/GenBank/DDBJ databases">
        <title>Pervasive Adenine N6-methylation of Active Genes in Fungi.</title>
        <authorList>
            <consortium name="DOE Joint Genome Institute"/>
            <person name="Mondo S.J."/>
            <person name="Dannebaum R.O."/>
            <person name="Kuo R.C."/>
            <person name="Labutti K."/>
            <person name="Haridas S."/>
            <person name="Kuo A."/>
            <person name="Salamov A."/>
            <person name="Ahrendt S.R."/>
            <person name="Lipzen A."/>
            <person name="Sullivan W."/>
            <person name="Andreopoulos W.B."/>
            <person name="Clum A."/>
            <person name="Lindquist E."/>
            <person name="Daum C."/>
            <person name="Ramamoorthy G.K."/>
            <person name="Gryganskyi A."/>
            <person name="Culley D."/>
            <person name="Magnuson J.K."/>
            <person name="James T.Y."/>
            <person name="O'Malley M.A."/>
            <person name="Stajich J.E."/>
            <person name="Spatafora J.W."/>
            <person name="Visel A."/>
            <person name="Grigoriev I.V."/>
        </authorList>
    </citation>
    <scope>NUCLEOTIDE SEQUENCE [LARGE SCALE GENOMIC DNA]</scope>
    <source>
        <strain evidence="3">finn</strain>
    </source>
</reference>
<dbReference type="OrthoDB" id="427711at2759"/>
<comment type="caution">
    <text evidence="2">The sequence shown here is derived from an EMBL/GenBank/DDBJ whole genome shotgun (WGS) entry which is preliminary data.</text>
</comment>
<dbReference type="PROSITE" id="PS50172">
    <property type="entry name" value="BRCT"/>
    <property type="match status" value="1"/>
</dbReference>
<proteinExistence type="predicted"/>
<dbReference type="GO" id="GO:0003887">
    <property type="term" value="F:DNA-directed DNA polymerase activity"/>
    <property type="evidence" value="ECO:0007669"/>
    <property type="project" value="TreeGrafter"/>
</dbReference>
<dbReference type="Gene3D" id="3.40.50.10190">
    <property type="entry name" value="BRCT domain"/>
    <property type="match status" value="1"/>
</dbReference>